<dbReference type="InterPro" id="IPR051262">
    <property type="entry name" value="SMP-30/CGR1_Lactonase"/>
</dbReference>
<gene>
    <name evidence="4" type="ORF">DFR49_1764</name>
</gene>
<proteinExistence type="predicted"/>
<dbReference type="GO" id="GO:0016787">
    <property type="term" value="F:hydrolase activity"/>
    <property type="evidence" value="ECO:0007669"/>
    <property type="project" value="UniProtKB-KW"/>
</dbReference>
<evidence type="ECO:0000313" key="4">
    <source>
        <dbReference type="EMBL" id="RIA43542.1"/>
    </source>
</evidence>
<dbReference type="Pfam" id="PF08450">
    <property type="entry name" value="SGL"/>
    <property type="match status" value="1"/>
</dbReference>
<dbReference type="EMBL" id="QXDC01000003">
    <property type="protein sequence ID" value="RIA43542.1"/>
    <property type="molecule type" value="Genomic_DNA"/>
</dbReference>
<feature type="domain" description="SMP-30/Gluconolactonase/LRE-like region" evidence="3">
    <location>
        <begin position="56"/>
        <end position="323"/>
    </location>
</feature>
<evidence type="ECO:0000256" key="2">
    <source>
        <dbReference type="SAM" id="SignalP"/>
    </source>
</evidence>
<dbReference type="Proteomes" id="UP000266568">
    <property type="component" value="Unassembled WGS sequence"/>
</dbReference>
<dbReference type="InterPro" id="IPR013658">
    <property type="entry name" value="SGL"/>
</dbReference>
<evidence type="ECO:0000259" key="3">
    <source>
        <dbReference type="Pfam" id="PF08450"/>
    </source>
</evidence>
<dbReference type="OrthoDB" id="30052at2"/>
<evidence type="ECO:0000313" key="5">
    <source>
        <dbReference type="Proteomes" id="UP000266568"/>
    </source>
</evidence>
<accession>A0A397P2T1</accession>
<keyword evidence="2" id="KW-0732">Signal</keyword>
<evidence type="ECO:0000256" key="1">
    <source>
        <dbReference type="ARBA" id="ARBA00022801"/>
    </source>
</evidence>
<dbReference type="SUPFAM" id="SSF63829">
    <property type="entry name" value="Calcium-dependent phosphotriesterase"/>
    <property type="match status" value="1"/>
</dbReference>
<dbReference type="PANTHER" id="PTHR47572">
    <property type="entry name" value="LIPOPROTEIN-RELATED"/>
    <property type="match status" value="1"/>
</dbReference>
<name>A0A397P2T1_9SPHN</name>
<comment type="caution">
    <text evidence="4">The sequence shown here is derived from an EMBL/GenBank/DDBJ whole genome shotgun (WGS) entry which is preliminary data.</text>
</comment>
<dbReference type="AlphaFoldDB" id="A0A397P2T1"/>
<keyword evidence="5" id="KW-1185">Reference proteome</keyword>
<dbReference type="PANTHER" id="PTHR47572:SF4">
    <property type="entry name" value="LACTONASE DRP35"/>
    <property type="match status" value="1"/>
</dbReference>
<reference evidence="4 5" key="1">
    <citation type="submission" date="2018-08" db="EMBL/GenBank/DDBJ databases">
        <title>Genomic Encyclopedia of Type Strains, Phase IV (KMG-IV): sequencing the most valuable type-strain genomes for metagenomic binning, comparative biology and taxonomic classification.</title>
        <authorList>
            <person name="Goeker M."/>
        </authorList>
    </citation>
    <scope>NUCLEOTIDE SEQUENCE [LARGE SCALE GENOMIC DNA]</scope>
    <source>
        <strain evidence="4 5">DSM 25527</strain>
    </source>
</reference>
<feature type="chain" id="PRO_5017389832" evidence="2">
    <location>
        <begin position="24"/>
        <end position="338"/>
    </location>
</feature>
<feature type="signal peptide" evidence="2">
    <location>
        <begin position="1"/>
        <end position="23"/>
    </location>
</feature>
<keyword evidence="1" id="KW-0378">Hydrolase</keyword>
<sequence length="338" mass="35936">MIFGRRTFMGGALAVPLATKAWAADLPAAIRRLSPGLDRVMAPNAAIETIASGIQWAEGPVWLPDQKALLFSDPPANLIRRWQAGRGAAPFLSPSGAPGTDPKLIREPGSNGLALGADGALRIADSGTRAITRLDLASKRRTVLVDRYRGKRFNSPNDLAIARSGMIYFTDPPYGLVDGDASPLKELDHNGVYRWAPGGEAMLLDGTLSRPNGVALAPDERTLYLAVSDKDVAGIYAYPLDTAGDVGDRRLLFDARPMLGKDVPGITDGMKVAADGTLFCSAPGGLLIMTPEAEPLGLISAGDRPIANCCFGEDGRTLFMTASDRVLRVTLRINGWRA</sequence>
<dbReference type="InterPro" id="IPR011042">
    <property type="entry name" value="6-blade_b-propeller_TolB-like"/>
</dbReference>
<dbReference type="Gene3D" id="2.120.10.30">
    <property type="entry name" value="TolB, C-terminal domain"/>
    <property type="match status" value="1"/>
</dbReference>
<organism evidence="4 5">
    <name type="scientific">Hephaestia caeni</name>
    <dbReference type="NCBI Taxonomy" id="645617"/>
    <lineage>
        <taxon>Bacteria</taxon>
        <taxon>Pseudomonadati</taxon>
        <taxon>Pseudomonadota</taxon>
        <taxon>Alphaproteobacteria</taxon>
        <taxon>Sphingomonadales</taxon>
        <taxon>Sphingomonadaceae</taxon>
        <taxon>Hephaestia</taxon>
    </lineage>
</organism>
<protein>
    <submittedName>
        <fullName evidence="4">Gluconolactonase</fullName>
    </submittedName>
</protein>